<dbReference type="EMBL" id="JBCAWK010000003">
    <property type="protein sequence ID" value="KAK8864672.1"/>
    <property type="molecule type" value="Genomic_DNA"/>
</dbReference>
<evidence type="ECO:0000259" key="3">
    <source>
        <dbReference type="Pfam" id="PF20152"/>
    </source>
</evidence>
<feature type="transmembrane region" description="Helical" evidence="2">
    <location>
        <begin position="24"/>
        <end position="44"/>
    </location>
</feature>
<keyword evidence="2" id="KW-0812">Transmembrane</keyword>
<keyword evidence="5" id="KW-1185">Reference proteome</keyword>
<feature type="transmembrane region" description="Helical" evidence="2">
    <location>
        <begin position="65"/>
        <end position="84"/>
    </location>
</feature>
<name>A0AAW0Z3H4_9TREE</name>
<dbReference type="PANTHER" id="PTHR40465:SF1">
    <property type="entry name" value="DUF6534 DOMAIN-CONTAINING PROTEIN"/>
    <property type="match status" value="1"/>
</dbReference>
<reference evidence="4 5" key="1">
    <citation type="journal article" date="2024" name="bioRxiv">
        <title>Comparative genomics of Cryptococcus and Kwoniella reveals pathogenesis evolution and contrasting karyotype dynamics via intercentromeric recombination or chromosome fusion.</title>
        <authorList>
            <person name="Coelho M.A."/>
            <person name="David-Palma M."/>
            <person name="Shea T."/>
            <person name="Bowers K."/>
            <person name="McGinley-Smith S."/>
            <person name="Mohammad A.W."/>
            <person name="Gnirke A."/>
            <person name="Yurkov A.M."/>
            <person name="Nowrousian M."/>
            <person name="Sun S."/>
            <person name="Cuomo C.A."/>
            <person name="Heitman J."/>
        </authorList>
    </citation>
    <scope>NUCLEOTIDE SEQUENCE [LARGE SCALE GENOMIC DNA]</scope>
    <source>
        <strain evidence="4 5">CBS 13917</strain>
    </source>
</reference>
<dbReference type="PANTHER" id="PTHR40465">
    <property type="entry name" value="CHROMOSOME 1, WHOLE GENOME SHOTGUN SEQUENCE"/>
    <property type="match status" value="1"/>
</dbReference>
<keyword evidence="2" id="KW-1133">Transmembrane helix</keyword>
<feature type="transmembrane region" description="Helical" evidence="2">
    <location>
        <begin position="136"/>
        <end position="162"/>
    </location>
</feature>
<dbReference type="GeneID" id="92179182"/>
<evidence type="ECO:0000313" key="4">
    <source>
        <dbReference type="EMBL" id="KAK8864672.1"/>
    </source>
</evidence>
<protein>
    <recommendedName>
        <fullName evidence="3">DUF6534 domain-containing protein</fullName>
    </recommendedName>
</protein>
<feature type="transmembrane region" description="Helical" evidence="2">
    <location>
        <begin position="174"/>
        <end position="195"/>
    </location>
</feature>
<dbReference type="RefSeq" id="XP_066804968.1">
    <property type="nucleotide sequence ID" value="XM_066945045.1"/>
</dbReference>
<dbReference type="Proteomes" id="UP001388673">
    <property type="component" value="Unassembled WGS sequence"/>
</dbReference>
<evidence type="ECO:0000313" key="5">
    <source>
        <dbReference type="Proteomes" id="UP001388673"/>
    </source>
</evidence>
<accession>A0AAW0Z3H4</accession>
<dbReference type="Pfam" id="PF20152">
    <property type="entry name" value="DUF6534"/>
    <property type="match status" value="1"/>
</dbReference>
<gene>
    <name evidence="4" type="ORF">IAR55_001923</name>
</gene>
<keyword evidence="2" id="KW-0472">Membrane</keyword>
<sequence length="387" mass="43214">MSALDPDYKEKLNAVAKFGIEGNVGLYIGPIILGFAFDCVLLGVMFNQLVHHFLFSPRDRHFNRVILFLSVILAFGSTILNLIIMFDWFAYGFGQWYKFFELRFLKWVPLLDVATVTTIQIFYLERAYQLHGKAKWVIFSVLPFILAGIAGALGCFIMAFKITDSYSIYELVPFLYTWLGATLVADVGLTVIIAYKFIKSRTGWSDTDYLIKKLIAISVETQLPSTITAIAFMLSYGIKPVAGLNIFFELFHPKVYVVAFLSVLNARRALREVISPVAVKQFTYNKDLKRSAGLTVPDVGVDVGVTYLADHSAVVPNLMVDLQRPSGELSRDPSSNFIKEDTIPVSQDRLRARSGSNRSSLEGRDHSSVDPSGIDLHAALKDGRLAV</sequence>
<dbReference type="AlphaFoldDB" id="A0AAW0Z3H4"/>
<feature type="domain" description="DUF6534" evidence="3">
    <location>
        <begin position="183"/>
        <end position="268"/>
    </location>
</feature>
<organism evidence="4 5">
    <name type="scientific">Kwoniella newhampshirensis</name>
    <dbReference type="NCBI Taxonomy" id="1651941"/>
    <lineage>
        <taxon>Eukaryota</taxon>
        <taxon>Fungi</taxon>
        <taxon>Dikarya</taxon>
        <taxon>Basidiomycota</taxon>
        <taxon>Agaricomycotina</taxon>
        <taxon>Tremellomycetes</taxon>
        <taxon>Tremellales</taxon>
        <taxon>Cryptococcaceae</taxon>
        <taxon>Kwoniella</taxon>
    </lineage>
</organism>
<dbReference type="KEGG" id="kne:92179182"/>
<feature type="transmembrane region" description="Helical" evidence="2">
    <location>
        <begin position="215"/>
        <end position="238"/>
    </location>
</feature>
<evidence type="ECO:0000256" key="2">
    <source>
        <dbReference type="SAM" id="Phobius"/>
    </source>
</evidence>
<comment type="caution">
    <text evidence="4">The sequence shown here is derived from an EMBL/GenBank/DDBJ whole genome shotgun (WGS) entry which is preliminary data.</text>
</comment>
<proteinExistence type="predicted"/>
<feature type="region of interest" description="Disordered" evidence="1">
    <location>
        <begin position="348"/>
        <end position="374"/>
    </location>
</feature>
<dbReference type="InterPro" id="IPR045339">
    <property type="entry name" value="DUF6534"/>
</dbReference>
<feature type="transmembrane region" description="Helical" evidence="2">
    <location>
        <begin position="104"/>
        <end position="124"/>
    </location>
</feature>
<evidence type="ECO:0000256" key="1">
    <source>
        <dbReference type="SAM" id="MobiDB-lite"/>
    </source>
</evidence>
<feature type="transmembrane region" description="Helical" evidence="2">
    <location>
        <begin position="244"/>
        <end position="264"/>
    </location>
</feature>